<name>A0A6A9UV81_9ACTN</name>
<accession>A0A6A9UV81</accession>
<gene>
    <name evidence="3" type="ORF">GC722_03600</name>
</gene>
<evidence type="ECO:0000313" key="3">
    <source>
        <dbReference type="EMBL" id="MVA75117.1"/>
    </source>
</evidence>
<feature type="domain" description="Glutamine amidotransferase" evidence="2">
    <location>
        <begin position="20"/>
        <end position="182"/>
    </location>
</feature>
<dbReference type="PROSITE" id="PS51273">
    <property type="entry name" value="GATASE_TYPE_1"/>
    <property type="match status" value="1"/>
</dbReference>
<dbReference type="GO" id="GO:0016740">
    <property type="term" value="F:transferase activity"/>
    <property type="evidence" value="ECO:0007669"/>
    <property type="project" value="UniProtKB-KW"/>
</dbReference>
<organism evidence="3 4">
    <name type="scientific">Auraticoccus cholistanensis</name>
    <dbReference type="NCBI Taxonomy" id="2656650"/>
    <lineage>
        <taxon>Bacteria</taxon>
        <taxon>Bacillati</taxon>
        <taxon>Actinomycetota</taxon>
        <taxon>Actinomycetes</taxon>
        <taxon>Propionibacteriales</taxon>
        <taxon>Propionibacteriaceae</taxon>
        <taxon>Auraticoccus</taxon>
    </lineage>
</organism>
<keyword evidence="3" id="KW-0808">Transferase</keyword>
<keyword evidence="3" id="KW-0315">Glutamine amidotransferase</keyword>
<sequence>MVVQNAAGSGPGRLLDWLDEDGLTCEVVQACDGQPVPESAAGVDAVVLLGGGLLPDEDTAAPWLAAERALTADALRTGVPLLGICLGGQLLAHVAGGVVTGRSGETERGSCPVRLLEPAGDDPVFAPLAGEDRLWMIQNHRDSITTPPPAGVLLATSDACRVQAFRVGPRAWGLQFHPEVDAQRLRRWDESALAAQGLDRAEMIAAAEAVAETNTRQARQLAGAFARVVDDHHRARRTGGPDTRQEATRWD</sequence>
<dbReference type="InterPro" id="IPR017926">
    <property type="entry name" value="GATASE"/>
</dbReference>
<comment type="caution">
    <text evidence="3">The sequence shown here is derived from an EMBL/GenBank/DDBJ whole genome shotgun (WGS) entry which is preliminary data.</text>
</comment>
<proteinExistence type="predicted"/>
<dbReference type="InterPro" id="IPR044992">
    <property type="entry name" value="ChyE-like"/>
</dbReference>
<evidence type="ECO:0000256" key="1">
    <source>
        <dbReference type="SAM" id="MobiDB-lite"/>
    </source>
</evidence>
<keyword evidence="4" id="KW-1185">Reference proteome</keyword>
<protein>
    <submittedName>
        <fullName evidence="3">Type 1 glutamine amidotransferase</fullName>
    </submittedName>
</protein>
<dbReference type="PANTHER" id="PTHR42695:SF5">
    <property type="entry name" value="GLUTAMINE AMIDOTRANSFERASE YLR126C-RELATED"/>
    <property type="match status" value="1"/>
</dbReference>
<dbReference type="AlphaFoldDB" id="A0A6A9UV81"/>
<evidence type="ECO:0000259" key="2">
    <source>
        <dbReference type="Pfam" id="PF00117"/>
    </source>
</evidence>
<dbReference type="Gene3D" id="3.40.50.880">
    <property type="match status" value="1"/>
</dbReference>
<dbReference type="Proteomes" id="UP000435304">
    <property type="component" value="Unassembled WGS sequence"/>
</dbReference>
<dbReference type="CDD" id="cd01741">
    <property type="entry name" value="GATase1_1"/>
    <property type="match status" value="1"/>
</dbReference>
<dbReference type="EMBL" id="WPCU01000004">
    <property type="protein sequence ID" value="MVA75117.1"/>
    <property type="molecule type" value="Genomic_DNA"/>
</dbReference>
<dbReference type="GO" id="GO:0005829">
    <property type="term" value="C:cytosol"/>
    <property type="evidence" value="ECO:0007669"/>
    <property type="project" value="TreeGrafter"/>
</dbReference>
<evidence type="ECO:0000313" key="4">
    <source>
        <dbReference type="Proteomes" id="UP000435304"/>
    </source>
</evidence>
<dbReference type="PANTHER" id="PTHR42695">
    <property type="entry name" value="GLUTAMINE AMIDOTRANSFERASE YLR126C-RELATED"/>
    <property type="match status" value="1"/>
</dbReference>
<feature type="region of interest" description="Disordered" evidence="1">
    <location>
        <begin position="232"/>
        <end position="251"/>
    </location>
</feature>
<dbReference type="InterPro" id="IPR029062">
    <property type="entry name" value="Class_I_gatase-like"/>
</dbReference>
<dbReference type="SUPFAM" id="SSF52317">
    <property type="entry name" value="Class I glutamine amidotransferase-like"/>
    <property type="match status" value="1"/>
</dbReference>
<reference evidence="3 4" key="1">
    <citation type="submission" date="2019-12" db="EMBL/GenBank/DDBJ databases">
        <title>Auraticoccus cholistani sp. nov., an actinomycete isolated from soil of Cholistan desert.</title>
        <authorList>
            <person name="Cheema M.T."/>
        </authorList>
    </citation>
    <scope>NUCLEOTIDE SEQUENCE [LARGE SCALE GENOMIC DNA]</scope>
    <source>
        <strain evidence="3 4">F435</strain>
    </source>
</reference>
<dbReference type="Pfam" id="PF00117">
    <property type="entry name" value="GATase"/>
    <property type="match status" value="1"/>
</dbReference>